<evidence type="ECO:0000256" key="4">
    <source>
        <dbReference type="ARBA" id="ARBA00023136"/>
    </source>
</evidence>
<proteinExistence type="predicted"/>
<evidence type="ECO:0000313" key="8">
    <source>
        <dbReference type="Proteomes" id="UP001187531"/>
    </source>
</evidence>
<gene>
    <name evidence="7" type="ORF">QYM36_009071</name>
</gene>
<dbReference type="PANTHER" id="PTHR22911">
    <property type="entry name" value="ACYL-MALONYL CONDENSING ENZYME-RELATED"/>
    <property type="match status" value="1"/>
</dbReference>
<dbReference type="Proteomes" id="UP001187531">
    <property type="component" value="Unassembled WGS sequence"/>
</dbReference>
<feature type="transmembrane region" description="Helical" evidence="5">
    <location>
        <begin position="270"/>
        <end position="290"/>
    </location>
</feature>
<feature type="transmembrane region" description="Helical" evidence="5">
    <location>
        <begin position="302"/>
        <end position="321"/>
    </location>
</feature>
<evidence type="ECO:0000256" key="1">
    <source>
        <dbReference type="ARBA" id="ARBA00004141"/>
    </source>
</evidence>
<dbReference type="PANTHER" id="PTHR22911:SF6">
    <property type="entry name" value="SOLUTE CARRIER FAMILY 35 MEMBER G1"/>
    <property type="match status" value="1"/>
</dbReference>
<feature type="transmembrane region" description="Helical" evidence="5">
    <location>
        <begin position="177"/>
        <end position="194"/>
    </location>
</feature>
<feature type="transmembrane region" description="Helical" evidence="5">
    <location>
        <begin position="239"/>
        <end position="258"/>
    </location>
</feature>
<keyword evidence="2 5" id="KW-0812">Transmembrane</keyword>
<comment type="subcellular location">
    <subcellularLocation>
        <location evidence="1">Membrane</location>
        <topology evidence="1">Multi-pass membrane protein</topology>
    </subcellularLocation>
</comment>
<dbReference type="GO" id="GO:0016020">
    <property type="term" value="C:membrane"/>
    <property type="evidence" value="ECO:0007669"/>
    <property type="project" value="UniProtKB-SubCell"/>
</dbReference>
<protein>
    <recommendedName>
        <fullName evidence="6">EamA domain-containing protein</fullName>
    </recommendedName>
</protein>
<feature type="transmembrane region" description="Helical" evidence="5">
    <location>
        <begin position="64"/>
        <end position="83"/>
    </location>
</feature>
<dbReference type="InterPro" id="IPR037185">
    <property type="entry name" value="EmrE-like"/>
</dbReference>
<sequence length="396" mass="44284">MEGHKRTMPAILANDIELTSHLLQEDISPSNTPSPISDEFRILHHQPNGTVQYNQQRSCTIPHLGIIMAVLSSFCFSVCSLIVKQMKDMNPIELAMYRFAGILLPTLPILFYKNLNPFPKGKRMMLVLRAVLGCTSLMSQFYAIRYMPLADASVIIFSVPVFVAVFARIFLKEHFGLFHCVTIFCTLIGCTLIAKPPVLFGYLGDDYSSNISFTEQNLTEISNATIREEEELNVDPQSVFIGAVVALIGTIFAANVYVVVRALKELHFSVIMASFGFFAFIQTFTVTVAIGELALPPTSEDWFLLFLLAFFSFGGQILLTLALHREQAGPVSIARSADIIFAFIWQMLFFHQVPTWLSIVGAFLVTCSVFLVAAKKWVEGLPNGSKLRRRLICLLY</sequence>
<evidence type="ECO:0000259" key="6">
    <source>
        <dbReference type="Pfam" id="PF00892"/>
    </source>
</evidence>
<keyword evidence="3 5" id="KW-1133">Transmembrane helix</keyword>
<feature type="transmembrane region" description="Helical" evidence="5">
    <location>
        <begin position="356"/>
        <end position="378"/>
    </location>
</feature>
<evidence type="ECO:0000256" key="5">
    <source>
        <dbReference type="SAM" id="Phobius"/>
    </source>
</evidence>
<dbReference type="Pfam" id="PF00892">
    <property type="entry name" value="EamA"/>
    <property type="match status" value="2"/>
</dbReference>
<feature type="domain" description="EamA" evidence="6">
    <location>
        <begin position="64"/>
        <end position="193"/>
    </location>
</feature>
<organism evidence="7 8">
    <name type="scientific">Artemia franciscana</name>
    <name type="common">Brine shrimp</name>
    <name type="synonym">Artemia sanfranciscana</name>
    <dbReference type="NCBI Taxonomy" id="6661"/>
    <lineage>
        <taxon>Eukaryota</taxon>
        <taxon>Metazoa</taxon>
        <taxon>Ecdysozoa</taxon>
        <taxon>Arthropoda</taxon>
        <taxon>Crustacea</taxon>
        <taxon>Branchiopoda</taxon>
        <taxon>Anostraca</taxon>
        <taxon>Artemiidae</taxon>
        <taxon>Artemia</taxon>
    </lineage>
</organism>
<accession>A0AA88HPA9</accession>
<comment type="caution">
    <text evidence="7">The sequence shown here is derived from an EMBL/GenBank/DDBJ whole genome shotgun (WGS) entry which is preliminary data.</text>
</comment>
<dbReference type="InterPro" id="IPR000620">
    <property type="entry name" value="EamA_dom"/>
</dbReference>
<dbReference type="SUPFAM" id="SSF103481">
    <property type="entry name" value="Multidrug resistance efflux transporter EmrE"/>
    <property type="match status" value="2"/>
</dbReference>
<feature type="domain" description="EamA" evidence="6">
    <location>
        <begin position="241"/>
        <end position="372"/>
    </location>
</feature>
<keyword evidence="8" id="KW-1185">Reference proteome</keyword>
<feature type="transmembrane region" description="Helical" evidence="5">
    <location>
        <begin position="333"/>
        <end position="350"/>
    </location>
</feature>
<feature type="transmembrane region" description="Helical" evidence="5">
    <location>
        <begin position="124"/>
        <end position="143"/>
    </location>
</feature>
<feature type="transmembrane region" description="Helical" evidence="5">
    <location>
        <begin position="149"/>
        <end position="170"/>
    </location>
</feature>
<keyword evidence="4 5" id="KW-0472">Membrane</keyword>
<dbReference type="EMBL" id="JAVRJZ010000013">
    <property type="protein sequence ID" value="KAK2714728.1"/>
    <property type="molecule type" value="Genomic_DNA"/>
</dbReference>
<name>A0AA88HPA9_ARTSF</name>
<evidence type="ECO:0000256" key="3">
    <source>
        <dbReference type="ARBA" id="ARBA00022989"/>
    </source>
</evidence>
<evidence type="ECO:0000313" key="7">
    <source>
        <dbReference type="EMBL" id="KAK2714728.1"/>
    </source>
</evidence>
<evidence type="ECO:0000256" key="2">
    <source>
        <dbReference type="ARBA" id="ARBA00022692"/>
    </source>
</evidence>
<reference evidence="7" key="1">
    <citation type="submission" date="2023-07" db="EMBL/GenBank/DDBJ databases">
        <title>Chromosome-level genome assembly of Artemia franciscana.</title>
        <authorList>
            <person name="Jo E."/>
        </authorList>
    </citation>
    <scope>NUCLEOTIDE SEQUENCE</scope>
    <source>
        <tissue evidence="7">Whole body</tissue>
    </source>
</reference>
<feature type="transmembrane region" description="Helical" evidence="5">
    <location>
        <begin position="95"/>
        <end position="112"/>
    </location>
</feature>
<dbReference type="AlphaFoldDB" id="A0AA88HPA9"/>